<feature type="domain" description="Peptidase M13 C-terminal" evidence="9">
    <location>
        <begin position="493"/>
        <end position="683"/>
    </location>
</feature>
<evidence type="ECO:0000256" key="7">
    <source>
        <dbReference type="ARBA" id="ARBA00023049"/>
    </source>
</evidence>
<evidence type="ECO:0000256" key="6">
    <source>
        <dbReference type="ARBA" id="ARBA00022833"/>
    </source>
</evidence>
<dbReference type="GO" id="GO:0046872">
    <property type="term" value="F:metal ion binding"/>
    <property type="evidence" value="ECO:0007669"/>
    <property type="project" value="UniProtKB-KW"/>
</dbReference>
<dbReference type="PANTHER" id="PTHR11733">
    <property type="entry name" value="ZINC METALLOPROTEASE FAMILY M13 NEPRILYSIN-RELATED"/>
    <property type="match status" value="1"/>
</dbReference>
<dbReference type="EMBL" id="JACRSS010000002">
    <property type="protein sequence ID" value="MBC8538462.1"/>
    <property type="molecule type" value="Genomic_DNA"/>
</dbReference>
<name>A0A926DIM0_9FIRM</name>
<organism evidence="11 12">
    <name type="scientific">Guopingia tenuis</name>
    <dbReference type="NCBI Taxonomy" id="2763656"/>
    <lineage>
        <taxon>Bacteria</taxon>
        <taxon>Bacillati</taxon>
        <taxon>Bacillota</taxon>
        <taxon>Clostridia</taxon>
        <taxon>Christensenellales</taxon>
        <taxon>Christensenellaceae</taxon>
        <taxon>Guopingia</taxon>
    </lineage>
</organism>
<keyword evidence="3" id="KW-0645">Protease</keyword>
<dbReference type="PRINTS" id="PR00786">
    <property type="entry name" value="NEPRILYSIN"/>
</dbReference>
<dbReference type="PROSITE" id="PS51885">
    <property type="entry name" value="NEPRILYSIN"/>
    <property type="match status" value="1"/>
</dbReference>
<keyword evidence="7" id="KW-0482">Metalloprotease</keyword>
<comment type="similarity">
    <text evidence="2">Belongs to the peptidase M13 family.</text>
</comment>
<evidence type="ECO:0000313" key="11">
    <source>
        <dbReference type="EMBL" id="MBC8538462.1"/>
    </source>
</evidence>
<dbReference type="PROSITE" id="PS51257">
    <property type="entry name" value="PROKAR_LIPOPROTEIN"/>
    <property type="match status" value="1"/>
</dbReference>
<evidence type="ECO:0000256" key="4">
    <source>
        <dbReference type="ARBA" id="ARBA00022723"/>
    </source>
</evidence>
<dbReference type="AlphaFoldDB" id="A0A926DIM0"/>
<dbReference type="InterPro" id="IPR008753">
    <property type="entry name" value="Peptidase_M13_N"/>
</dbReference>
<dbReference type="GO" id="GO:0004222">
    <property type="term" value="F:metalloendopeptidase activity"/>
    <property type="evidence" value="ECO:0007669"/>
    <property type="project" value="InterPro"/>
</dbReference>
<feature type="signal peptide" evidence="8">
    <location>
        <begin position="1"/>
        <end position="18"/>
    </location>
</feature>
<dbReference type="SUPFAM" id="SSF55486">
    <property type="entry name" value="Metalloproteases ('zincins'), catalytic domain"/>
    <property type="match status" value="1"/>
</dbReference>
<dbReference type="InterPro" id="IPR024079">
    <property type="entry name" value="MetalloPept_cat_dom_sf"/>
</dbReference>
<dbReference type="RefSeq" id="WP_249280224.1">
    <property type="nucleotide sequence ID" value="NZ_JACRSS010000002.1"/>
</dbReference>
<dbReference type="Pfam" id="PF05649">
    <property type="entry name" value="Peptidase_M13_N"/>
    <property type="match status" value="1"/>
</dbReference>
<dbReference type="GO" id="GO:0016485">
    <property type="term" value="P:protein processing"/>
    <property type="evidence" value="ECO:0007669"/>
    <property type="project" value="TreeGrafter"/>
</dbReference>
<evidence type="ECO:0000256" key="1">
    <source>
        <dbReference type="ARBA" id="ARBA00001947"/>
    </source>
</evidence>
<keyword evidence="12" id="KW-1185">Reference proteome</keyword>
<dbReference type="Gene3D" id="1.10.1380.10">
    <property type="entry name" value="Neutral endopeptidase , domain2"/>
    <property type="match status" value="1"/>
</dbReference>
<dbReference type="Gene3D" id="3.40.390.10">
    <property type="entry name" value="Collagenase (Catalytic Domain)"/>
    <property type="match status" value="1"/>
</dbReference>
<keyword evidence="5" id="KW-0378">Hydrolase</keyword>
<comment type="caution">
    <text evidence="11">The sequence shown here is derived from an EMBL/GenBank/DDBJ whole genome shotgun (WGS) entry which is preliminary data.</text>
</comment>
<protein>
    <submittedName>
        <fullName evidence="11">M13 family metallopeptidase</fullName>
    </submittedName>
</protein>
<keyword evidence="8" id="KW-0732">Signal</keyword>
<reference evidence="11" key="1">
    <citation type="submission" date="2020-08" db="EMBL/GenBank/DDBJ databases">
        <title>Genome public.</title>
        <authorList>
            <person name="Liu C."/>
            <person name="Sun Q."/>
        </authorList>
    </citation>
    <scope>NUCLEOTIDE SEQUENCE</scope>
    <source>
        <strain evidence="11">NSJ-63</strain>
    </source>
</reference>
<comment type="cofactor">
    <cofactor evidence="1">
        <name>Zn(2+)</name>
        <dbReference type="ChEBI" id="CHEBI:29105"/>
    </cofactor>
</comment>
<feature type="chain" id="PRO_5038920158" evidence="8">
    <location>
        <begin position="19"/>
        <end position="687"/>
    </location>
</feature>
<evidence type="ECO:0000256" key="3">
    <source>
        <dbReference type="ARBA" id="ARBA00022670"/>
    </source>
</evidence>
<evidence type="ECO:0000256" key="8">
    <source>
        <dbReference type="SAM" id="SignalP"/>
    </source>
</evidence>
<dbReference type="Proteomes" id="UP000617951">
    <property type="component" value="Unassembled WGS sequence"/>
</dbReference>
<dbReference type="InterPro" id="IPR000718">
    <property type="entry name" value="Peptidase_M13"/>
</dbReference>
<sequence length="687" mass="76805">MKKVLAFLLAILLFLVSACGTKPQETATPEQTSSAETSKDWIVADIAGNVTAQTSVKETDDFHVAVNKDWLTSVDMSGGTMQVSSFTERAEEVKEEILALLRDSSQTSMEAKLTQQFYNTYLDMKTRNAQGMEPVKPLIEDIENIKTLEDLTDYLVNNKDKMASAPMSITVMADLKDSRHNAVYIDAPDFALGDADEYAQLTAVGERKKAAESTLFQKLLQRVGYTQEEAQKIDELAFSLETSLASVCDGQTEQNEPGYNEKIYHPVTLKEMEDMSPAFPIAGLLKDFTEAGVDRFILCQPDWLSKVNELYTEENLEALKAYMLKGTLEPLGAFLDQECLNLYNEYTSAIAGTEVAETVEDMAYTYTNSLLDMAVGKMYAEAYVSPETKKNVENMIADVVAVYRKRLENTEWLSEATRQKAIEKLDNLTVRVGYPEDWSLYDYSDISFVPKEEGGSLLTYLVSIRDHSAKRKVAQAASEVDSNLWSVSPQTVNAFYRATDNSINVPAAILGGVFYDPEASEAEQMGSLGMIIGHEITHGFDSNGSQYDKDGNLSNWWTEEDRAAFNERTQKVADYFSQFEVVNGAKVNGQMTIGETVADLGGVSCMMEIARGIENFDYAAFFKSYAHLWRTQTLAQIEEMILQSDVHPPGYLRTNAIVQQFQEFYDTFGVKEGDGMYLAPEERLSVW</sequence>
<dbReference type="InterPro" id="IPR018497">
    <property type="entry name" value="Peptidase_M13_C"/>
</dbReference>
<evidence type="ECO:0000256" key="5">
    <source>
        <dbReference type="ARBA" id="ARBA00022801"/>
    </source>
</evidence>
<accession>A0A926DIM0</accession>
<dbReference type="Pfam" id="PF01431">
    <property type="entry name" value="Peptidase_M13"/>
    <property type="match status" value="1"/>
</dbReference>
<dbReference type="PANTHER" id="PTHR11733:SF167">
    <property type="entry name" value="FI17812P1-RELATED"/>
    <property type="match status" value="1"/>
</dbReference>
<keyword evidence="4" id="KW-0479">Metal-binding</keyword>
<evidence type="ECO:0000259" key="10">
    <source>
        <dbReference type="Pfam" id="PF05649"/>
    </source>
</evidence>
<evidence type="ECO:0000259" key="9">
    <source>
        <dbReference type="Pfam" id="PF01431"/>
    </source>
</evidence>
<proteinExistence type="inferred from homology"/>
<dbReference type="InterPro" id="IPR042089">
    <property type="entry name" value="Peptidase_M13_dom_2"/>
</dbReference>
<gene>
    <name evidence="11" type="ORF">H8693_05905</name>
</gene>
<evidence type="ECO:0000313" key="12">
    <source>
        <dbReference type="Proteomes" id="UP000617951"/>
    </source>
</evidence>
<dbReference type="GO" id="GO:0005886">
    <property type="term" value="C:plasma membrane"/>
    <property type="evidence" value="ECO:0007669"/>
    <property type="project" value="TreeGrafter"/>
</dbReference>
<dbReference type="CDD" id="cd08662">
    <property type="entry name" value="M13"/>
    <property type="match status" value="1"/>
</dbReference>
<keyword evidence="6" id="KW-0862">Zinc</keyword>
<evidence type="ECO:0000256" key="2">
    <source>
        <dbReference type="ARBA" id="ARBA00007357"/>
    </source>
</evidence>
<feature type="domain" description="Peptidase M13 N-terminal" evidence="10">
    <location>
        <begin position="60"/>
        <end position="435"/>
    </location>
</feature>